<dbReference type="PANTHER" id="PTHR43696">
    <property type="entry name" value="COILED-COIL DOMAIN-CONTAINING PROTEIN 157"/>
    <property type="match status" value="1"/>
</dbReference>
<dbReference type="PANTHER" id="PTHR43696:SF9">
    <property type="entry name" value="COILED-COIL DOMAIN-CONTAINING PROTEIN 157"/>
    <property type="match status" value="1"/>
</dbReference>
<organism evidence="3">
    <name type="scientific">Octopus bimaculoides</name>
    <name type="common">California two-spotted octopus</name>
    <dbReference type="NCBI Taxonomy" id="37653"/>
    <lineage>
        <taxon>Eukaryota</taxon>
        <taxon>Metazoa</taxon>
        <taxon>Spiralia</taxon>
        <taxon>Lophotrochozoa</taxon>
        <taxon>Mollusca</taxon>
        <taxon>Cephalopoda</taxon>
        <taxon>Coleoidea</taxon>
        <taxon>Octopodiformes</taxon>
        <taxon>Octopoda</taxon>
        <taxon>Incirrata</taxon>
        <taxon>Octopodidae</taxon>
        <taxon>Octopus</taxon>
    </lineage>
</organism>
<evidence type="ECO:0000256" key="2">
    <source>
        <dbReference type="SAM" id="MobiDB-lite"/>
    </source>
</evidence>
<feature type="region of interest" description="Disordered" evidence="2">
    <location>
        <begin position="160"/>
        <end position="188"/>
    </location>
</feature>
<dbReference type="AlphaFoldDB" id="A0A0L8GLN1"/>
<protein>
    <recommendedName>
        <fullName evidence="4">Coiled-coil domain-containing protein 157</fullName>
    </recommendedName>
</protein>
<keyword evidence="1" id="KW-0175">Coiled coil</keyword>
<feature type="compositionally biased region" description="Low complexity" evidence="2">
    <location>
        <begin position="177"/>
        <end position="188"/>
    </location>
</feature>
<name>A0A0L8GLN1_OCTBM</name>
<proteinExistence type="predicted"/>
<dbReference type="OMA" id="QDQLWSP"/>
<dbReference type="EMBL" id="KQ421273">
    <property type="protein sequence ID" value="KOF77882.1"/>
    <property type="molecule type" value="Genomic_DNA"/>
</dbReference>
<dbReference type="KEGG" id="obi:106876027"/>
<evidence type="ECO:0000313" key="3">
    <source>
        <dbReference type="EMBL" id="KOF77882.1"/>
    </source>
</evidence>
<feature type="compositionally biased region" description="Polar residues" evidence="2">
    <location>
        <begin position="167"/>
        <end position="176"/>
    </location>
</feature>
<feature type="compositionally biased region" description="Low complexity" evidence="2">
    <location>
        <begin position="699"/>
        <end position="714"/>
    </location>
</feature>
<evidence type="ECO:0000256" key="1">
    <source>
        <dbReference type="SAM" id="Coils"/>
    </source>
</evidence>
<reference evidence="3" key="1">
    <citation type="submission" date="2015-07" db="EMBL/GenBank/DDBJ databases">
        <title>MeaNS - Measles Nucleotide Surveillance Program.</title>
        <authorList>
            <person name="Tran T."/>
            <person name="Druce J."/>
        </authorList>
    </citation>
    <scope>NUCLEOTIDE SEQUENCE</scope>
    <source>
        <strain evidence="3">UCB-OBI-ISO-001</strain>
        <tissue evidence="3">Gonad</tissue>
    </source>
</reference>
<gene>
    <name evidence="3" type="ORF">OCBIM_22031541mg</name>
</gene>
<accession>A0A0L8GLN1</accession>
<feature type="coiled-coil region" evidence="1">
    <location>
        <begin position="363"/>
        <end position="533"/>
    </location>
</feature>
<dbReference type="InterPro" id="IPR029681">
    <property type="entry name" value="CCDC157"/>
</dbReference>
<dbReference type="OrthoDB" id="10051906at2759"/>
<evidence type="ECO:0008006" key="4">
    <source>
        <dbReference type="Google" id="ProtNLM"/>
    </source>
</evidence>
<feature type="coiled-coil region" evidence="1">
    <location>
        <begin position="289"/>
        <end position="323"/>
    </location>
</feature>
<dbReference type="STRING" id="37653.A0A0L8GLN1"/>
<feature type="region of interest" description="Disordered" evidence="2">
    <location>
        <begin position="678"/>
        <end position="717"/>
    </location>
</feature>
<sequence>MADLLGSAACLDSLKEDIFDLQAIISEYSSRLGPLSYPSWKFPSQQAGDIDIEKLLVHYLNFTSISDENQLEAKQIAHIAFYDLLIDRMVYLLHVSNEFSKSLLKMLTKGKNILLLNNSNLEAGNNSVGLVARQTWLLHEFLQKTLLQILDELKNRKKQHVTEHPETSTCKSAPNISHSSSSRKPMSPDGSLYSVMSKDVCFKSTQTVETAFVPCESCSVIQRSFKRSAFAIFKTCQKLNLPSNINKLIIKPDIDDSWMSFNEISKYSHEQDKDLSVICRQIETLVTETEHLKTEMALVEKKNKSLENHQKATEKKLASEKETNVVLQKQHQTKLKEICDEKGKLQFQIKLIGNQLEICRENLKKEQKNTEDFKLVKAQLTEELEKVTEVTQDREKFQEKVNQLRLENTECSEKLAESAKELALTQAKCKSIVKHSESMQKKQDSLLERVEQLSEENSTLHDQLADLQDDIDENLEKYDELLQEKIYLQQRLKDEESKQQQVMDEKNENEKLLTAVRSKVEEISKELKKTQERETLLVQYPDLNGPVLDDNLYSGHLEKDMALQLKSNIVRIELLEKQNLVLRNTLEKICIDPIILQNVAKLQPIPLWNIEKFASNGEGSYHKQTIGGQSITHTQHNQQQYIQQSREKYSHMINKEEDERAMAKALYEIGMSDHYNLMSKPTGKNKQAAARCQSSDANRSQQSQQLPPTTTRSSGSIQTYKVLKQLGKMHHGNSRPKTTETSATIKTLLTKPPPRNAYVCKHCDKLYLLERELSIHYLYCKG</sequence>